<keyword evidence="8" id="KW-1185">Reference proteome</keyword>
<dbReference type="SUPFAM" id="SSF48576">
    <property type="entry name" value="Terpenoid synthases"/>
    <property type="match status" value="1"/>
</dbReference>
<dbReference type="AlphaFoldDB" id="W0RNP3"/>
<dbReference type="GO" id="GO:0004659">
    <property type="term" value="F:prenyltransferase activity"/>
    <property type="evidence" value="ECO:0007669"/>
    <property type="project" value="InterPro"/>
</dbReference>
<evidence type="ECO:0000256" key="4">
    <source>
        <dbReference type="ARBA" id="ARBA00022723"/>
    </source>
</evidence>
<dbReference type="HOGENOM" id="CLU_014015_2_0_0"/>
<evidence type="ECO:0000313" key="8">
    <source>
        <dbReference type="Proteomes" id="UP000019151"/>
    </source>
</evidence>
<evidence type="ECO:0000256" key="6">
    <source>
        <dbReference type="RuleBase" id="RU004466"/>
    </source>
</evidence>
<dbReference type="SFLD" id="SFLDS00005">
    <property type="entry name" value="Isoprenoid_Synthase_Type_I"/>
    <property type="match status" value="1"/>
</dbReference>
<dbReference type="PROSITE" id="PS00723">
    <property type="entry name" value="POLYPRENYL_SYNTHASE_1"/>
    <property type="match status" value="1"/>
</dbReference>
<evidence type="ECO:0000256" key="5">
    <source>
        <dbReference type="ARBA" id="ARBA00022842"/>
    </source>
</evidence>
<name>W0RNP3_9BACT</name>
<dbReference type="CDD" id="cd00685">
    <property type="entry name" value="Trans_IPPS_HT"/>
    <property type="match status" value="1"/>
</dbReference>
<dbReference type="eggNOG" id="COG0142">
    <property type="taxonomic scope" value="Bacteria"/>
</dbReference>
<evidence type="ECO:0000313" key="7">
    <source>
        <dbReference type="EMBL" id="AHG91078.1"/>
    </source>
</evidence>
<accession>W0RNP3</accession>
<dbReference type="PATRIC" id="fig|861299.3.peg.3594"/>
<dbReference type="InParanoid" id="W0RNP3"/>
<dbReference type="RefSeq" id="WP_104022765.1">
    <property type="nucleotide sequence ID" value="NZ_CP007128.1"/>
</dbReference>
<proteinExistence type="inferred from homology"/>
<gene>
    <name evidence="7" type="ORF">J421_3541</name>
</gene>
<dbReference type="Proteomes" id="UP000019151">
    <property type="component" value="Chromosome"/>
</dbReference>
<dbReference type="OrthoDB" id="9805316at2"/>
<sequence>MTLSARSRADVAAALNDIQAPVRDRLGAVSAEIWRIVAADLPLAEEVGAHLMGMKGKMFRPTLLLLASAVDDTPDDVRAIPLAATVEVLHLATLVHDDAVDHSVLRRGMPTVNALYSHQISVIMGDYLYARTMAELVRVGDFEVMRVFARSSTEMTIGELRQLSAFDALRFDEDDYFRLIRAKTAALFRTATEVGALCGAASHRSALATFGERLGMAFQIADDLLDYTEAQEMTGKPTGLDLREHKVTLPLIAALRDMPAAPRQRVEQLFSEPAPNDALVADVVSIVTEHGGLEYARRRGEQVTREAEEALASLPESAARTALFDAIGYVLDRRW</sequence>
<dbReference type="PANTHER" id="PTHR12001:SF69">
    <property type="entry name" value="ALL TRANS-POLYPRENYL-DIPHOSPHATE SYNTHASE PDSS1"/>
    <property type="match status" value="1"/>
</dbReference>
<dbReference type="Gene3D" id="1.10.600.10">
    <property type="entry name" value="Farnesyl Diphosphate Synthase"/>
    <property type="match status" value="1"/>
</dbReference>
<dbReference type="InterPro" id="IPR008949">
    <property type="entry name" value="Isoprenoid_synthase_dom_sf"/>
</dbReference>
<dbReference type="Pfam" id="PF00348">
    <property type="entry name" value="polyprenyl_synt"/>
    <property type="match status" value="1"/>
</dbReference>
<dbReference type="PANTHER" id="PTHR12001">
    <property type="entry name" value="GERANYLGERANYL PYROPHOSPHATE SYNTHASE"/>
    <property type="match status" value="1"/>
</dbReference>
<keyword evidence="3 6" id="KW-0808">Transferase</keyword>
<keyword evidence="4" id="KW-0479">Metal-binding</keyword>
<dbReference type="PROSITE" id="PS00444">
    <property type="entry name" value="POLYPRENYL_SYNTHASE_2"/>
    <property type="match status" value="1"/>
</dbReference>
<organism evidence="7 8">
    <name type="scientific">Gemmatirosa kalamazoonensis</name>
    <dbReference type="NCBI Taxonomy" id="861299"/>
    <lineage>
        <taxon>Bacteria</taxon>
        <taxon>Pseudomonadati</taxon>
        <taxon>Gemmatimonadota</taxon>
        <taxon>Gemmatimonadia</taxon>
        <taxon>Gemmatimonadales</taxon>
        <taxon>Gemmatimonadaceae</taxon>
        <taxon>Gemmatirosa</taxon>
    </lineage>
</organism>
<evidence type="ECO:0000256" key="2">
    <source>
        <dbReference type="ARBA" id="ARBA00006706"/>
    </source>
</evidence>
<dbReference type="GO" id="GO:0046872">
    <property type="term" value="F:metal ion binding"/>
    <property type="evidence" value="ECO:0007669"/>
    <property type="project" value="UniProtKB-KW"/>
</dbReference>
<protein>
    <submittedName>
        <fullName evidence="7">Polyprenyl synthetase</fullName>
    </submittedName>
</protein>
<evidence type="ECO:0000256" key="1">
    <source>
        <dbReference type="ARBA" id="ARBA00001946"/>
    </source>
</evidence>
<keyword evidence="5" id="KW-0460">Magnesium</keyword>
<evidence type="ECO:0000256" key="3">
    <source>
        <dbReference type="ARBA" id="ARBA00022679"/>
    </source>
</evidence>
<dbReference type="InterPro" id="IPR033749">
    <property type="entry name" value="Polyprenyl_synt_CS"/>
</dbReference>
<reference evidence="7 8" key="1">
    <citation type="journal article" date="2014" name="Genome Announc.">
        <title>Genome Sequence and Methylome of Soil Bacterium Gemmatirosa kalamazoonensis KBS708T, a Member of the Rarely Cultivated Gemmatimonadetes Phylum.</title>
        <authorList>
            <person name="Debruyn J.M."/>
            <person name="Radosevich M."/>
            <person name="Wommack K.E."/>
            <person name="Polson S.W."/>
            <person name="Hauser L.J."/>
            <person name="Fawaz M.N."/>
            <person name="Korlach J."/>
            <person name="Tsai Y.C."/>
        </authorList>
    </citation>
    <scope>NUCLEOTIDE SEQUENCE [LARGE SCALE GENOMIC DNA]</scope>
    <source>
        <strain evidence="7 8">KBS708</strain>
    </source>
</reference>
<dbReference type="EMBL" id="CP007128">
    <property type="protein sequence ID" value="AHG91078.1"/>
    <property type="molecule type" value="Genomic_DNA"/>
</dbReference>
<dbReference type="KEGG" id="gba:J421_3541"/>
<dbReference type="GO" id="GO:0008299">
    <property type="term" value="P:isoprenoid biosynthetic process"/>
    <property type="evidence" value="ECO:0007669"/>
    <property type="project" value="InterPro"/>
</dbReference>
<comment type="cofactor">
    <cofactor evidence="1">
        <name>Mg(2+)</name>
        <dbReference type="ChEBI" id="CHEBI:18420"/>
    </cofactor>
</comment>
<dbReference type="STRING" id="861299.J421_3541"/>
<dbReference type="InterPro" id="IPR000092">
    <property type="entry name" value="Polyprenyl_synt"/>
</dbReference>
<comment type="similarity">
    <text evidence="2 6">Belongs to the FPP/GGPP synthase family.</text>
</comment>
<dbReference type="FunCoup" id="W0RNP3">
    <property type="interactions" value="406"/>
</dbReference>